<dbReference type="PATRIC" id="fig|768706.3.peg.2700"/>
<proteinExistence type="predicted"/>
<dbReference type="HOGENOM" id="CLU_1060618_0_0_9"/>
<dbReference type="RefSeq" id="WP_014185043.1">
    <property type="nucleotide sequence ID" value="NC_016584.1"/>
</dbReference>
<feature type="compositionally biased region" description="Low complexity" evidence="1">
    <location>
        <begin position="201"/>
        <end position="217"/>
    </location>
</feature>
<dbReference type="AlphaFoldDB" id="G7W926"/>
<feature type="chain" id="PRO_5003505061" description="Gram-positive cocci surface proteins LPxTG domain-containing protein" evidence="2">
    <location>
        <begin position="29"/>
        <end position="262"/>
    </location>
</feature>
<feature type="region of interest" description="Disordered" evidence="1">
    <location>
        <begin position="196"/>
        <end position="234"/>
    </location>
</feature>
<dbReference type="OrthoDB" id="1858867at2"/>
<evidence type="ECO:0000313" key="3">
    <source>
        <dbReference type="EMBL" id="AET68235.1"/>
    </source>
</evidence>
<reference evidence="3 4" key="2">
    <citation type="journal article" date="2012" name="J. Bacteriol.">
        <title>Complete genome sequences of Desulfosporosinus orientis DSM765T, Desulfosporosinus youngiae DSM17734T, Desulfosporosinus meridiei DSM13257T, and Desulfosporosinus acidiphilus DSM22704T.</title>
        <authorList>
            <person name="Pester M."/>
            <person name="Brambilla E."/>
            <person name="Alazard D."/>
            <person name="Rattei T."/>
            <person name="Weinmaier T."/>
            <person name="Han J."/>
            <person name="Lucas S."/>
            <person name="Lapidus A."/>
            <person name="Cheng J.F."/>
            <person name="Goodwin L."/>
            <person name="Pitluck S."/>
            <person name="Peters L."/>
            <person name="Ovchinnikova G."/>
            <person name="Teshima H."/>
            <person name="Detter J.C."/>
            <person name="Han C.S."/>
            <person name="Tapia R."/>
            <person name="Land M.L."/>
            <person name="Hauser L."/>
            <person name="Kyrpides N.C."/>
            <person name="Ivanova N.N."/>
            <person name="Pagani I."/>
            <person name="Huntmann M."/>
            <person name="Wei C.L."/>
            <person name="Davenport K.W."/>
            <person name="Daligault H."/>
            <person name="Chain P.S."/>
            <person name="Chen A."/>
            <person name="Mavromatis K."/>
            <person name="Markowitz V."/>
            <person name="Szeto E."/>
            <person name="Mikhailova N."/>
            <person name="Pati A."/>
            <person name="Wagner M."/>
            <person name="Woyke T."/>
            <person name="Ollivier B."/>
            <person name="Klenk H.P."/>
            <person name="Spring S."/>
            <person name="Loy A."/>
        </authorList>
    </citation>
    <scope>NUCLEOTIDE SEQUENCE [LARGE SCALE GENOMIC DNA]</scope>
    <source>
        <strain evidence="4">ATCC 19365 / DSM 765 / NCIMB 8382 / VKM B-1628</strain>
    </source>
</reference>
<organism evidence="3 4">
    <name type="scientific">Desulfosporosinus orientis (strain ATCC 19365 / DSM 765 / NCIMB 8382 / VKM B-1628 / Singapore I)</name>
    <name type="common">Desulfotomaculum orientis</name>
    <dbReference type="NCBI Taxonomy" id="768706"/>
    <lineage>
        <taxon>Bacteria</taxon>
        <taxon>Bacillati</taxon>
        <taxon>Bacillota</taxon>
        <taxon>Clostridia</taxon>
        <taxon>Eubacteriales</taxon>
        <taxon>Desulfitobacteriaceae</taxon>
        <taxon>Desulfosporosinus</taxon>
    </lineage>
</organism>
<feature type="signal peptide" evidence="2">
    <location>
        <begin position="1"/>
        <end position="28"/>
    </location>
</feature>
<evidence type="ECO:0000256" key="1">
    <source>
        <dbReference type="SAM" id="MobiDB-lite"/>
    </source>
</evidence>
<evidence type="ECO:0008006" key="5">
    <source>
        <dbReference type="Google" id="ProtNLM"/>
    </source>
</evidence>
<evidence type="ECO:0000313" key="4">
    <source>
        <dbReference type="Proteomes" id="UP000006346"/>
    </source>
</evidence>
<feature type="compositionally biased region" description="Basic and acidic residues" evidence="1">
    <location>
        <begin position="220"/>
        <end position="229"/>
    </location>
</feature>
<sequence length="262" mass="28337">MKKRTWKTLISLAASLIISAVLSVPALAALPAGVPETIVPPVAEKIELKKADNGKPYFLLEVKVPQSILELDQTRPTDGAVFLDYYLSVDKGEFKKWDGGYLDLITEDEMAAVPEKPGNYLVALYPVEVENMAPLDISAHTYDVKLQFYYQYYYGEGPGEWDYIYSPFSNQITIGAVAVEKPAEQPAANQPVQPVLTEQKPQSQTPSASGSSSAPATKQAEPKLDDVPKTGDNSPANPVLPAAFLCLGGAAGIFVKRAFSKA</sequence>
<reference evidence="4" key="1">
    <citation type="submission" date="2011-11" db="EMBL/GenBank/DDBJ databases">
        <title>Complete sequence of Desulfosporosinus orientis DSM 765.</title>
        <authorList>
            <person name="Lucas S."/>
            <person name="Han J."/>
            <person name="Lapidus A."/>
            <person name="Cheng J.-F."/>
            <person name="Goodwin L."/>
            <person name="Pitluck S."/>
            <person name="Peters L."/>
            <person name="Ovchinnikova G."/>
            <person name="Teshima H."/>
            <person name="Detter J.C."/>
            <person name="Han C."/>
            <person name="Tapia R."/>
            <person name="Land M."/>
            <person name="Hauser L."/>
            <person name="Kyrpides N."/>
            <person name="Ivanova N."/>
            <person name="Pagani I."/>
            <person name="Pester M."/>
            <person name="Spring S."/>
            <person name="Ollivier B."/>
            <person name="Rattei T."/>
            <person name="Klenk H.-P."/>
            <person name="Wagner M."/>
            <person name="Loy A."/>
            <person name="Woyke T."/>
        </authorList>
    </citation>
    <scope>NUCLEOTIDE SEQUENCE [LARGE SCALE GENOMIC DNA]</scope>
    <source>
        <strain evidence="4">ATCC 19365 / DSM 765 / NCIMB 8382 / VKM B-1628</strain>
    </source>
</reference>
<name>G7W926_DESOD</name>
<keyword evidence="2" id="KW-0732">Signal</keyword>
<dbReference type="EMBL" id="CP003108">
    <property type="protein sequence ID" value="AET68235.1"/>
    <property type="molecule type" value="Genomic_DNA"/>
</dbReference>
<gene>
    <name evidence="3" type="ordered locus">Desor_2690</name>
</gene>
<keyword evidence="4" id="KW-1185">Reference proteome</keyword>
<dbReference type="Proteomes" id="UP000006346">
    <property type="component" value="Chromosome"/>
</dbReference>
<accession>G7W926</accession>
<dbReference type="STRING" id="768706.Desor_2690"/>
<dbReference type="KEGG" id="dor:Desor_2690"/>
<evidence type="ECO:0000256" key="2">
    <source>
        <dbReference type="SAM" id="SignalP"/>
    </source>
</evidence>
<protein>
    <recommendedName>
        <fullName evidence="5">Gram-positive cocci surface proteins LPxTG domain-containing protein</fullName>
    </recommendedName>
</protein>